<protein>
    <submittedName>
        <fullName evidence="1">Uncharacterized protein</fullName>
    </submittedName>
</protein>
<evidence type="ECO:0000313" key="1">
    <source>
        <dbReference type="EMBL" id="VFU09275.1"/>
    </source>
</evidence>
<name>A0A4U8Z1U3_METTU</name>
<organism evidence="1 2">
    <name type="scientific">Methylocella tundrae</name>
    <dbReference type="NCBI Taxonomy" id="227605"/>
    <lineage>
        <taxon>Bacteria</taxon>
        <taxon>Pseudomonadati</taxon>
        <taxon>Pseudomonadota</taxon>
        <taxon>Alphaproteobacteria</taxon>
        <taxon>Hyphomicrobiales</taxon>
        <taxon>Beijerinckiaceae</taxon>
        <taxon>Methylocella</taxon>
    </lineage>
</organism>
<sequence>MSSNCAPPHCADRIQSKAIGADLGDGKGDIAVIAPRNADKYATITRNKGSYAGFAGFVI</sequence>
<proteinExistence type="predicted"/>
<gene>
    <name evidence="1" type="ORF">MTUNDRAET4_2382</name>
</gene>
<dbReference type="Proteomes" id="UP000294360">
    <property type="component" value="Chromosome"/>
</dbReference>
<evidence type="ECO:0000313" key="2">
    <source>
        <dbReference type="Proteomes" id="UP000294360"/>
    </source>
</evidence>
<reference evidence="1 2" key="1">
    <citation type="submission" date="2019-03" db="EMBL/GenBank/DDBJ databases">
        <authorList>
            <person name="Kox A.R. M."/>
        </authorList>
    </citation>
    <scope>NUCLEOTIDE SEQUENCE [LARGE SCALE GENOMIC DNA]</scope>
    <source>
        <strain evidence="1">MTUNDRAET4 annotated genome</strain>
    </source>
</reference>
<dbReference type="AlphaFoldDB" id="A0A4U8Z1U3"/>
<accession>A0A4U8Z1U3</accession>
<dbReference type="EMBL" id="LR536450">
    <property type="protein sequence ID" value="VFU09275.1"/>
    <property type="molecule type" value="Genomic_DNA"/>
</dbReference>
<dbReference type="KEGG" id="mtun:MTUNDRAET4_2382"/>